<evidence type="ECO:0000313" key="2">
    <source>
        <dbReference type="Proteomes" id="UP001234297"/>
    </source>
</evidence>
<dbReference type="Proteomes" id="UP001234297">
    <property type="component" value="Chromosome 7"/>
</dbReference>
<proteinExistence type="predicted"/>
<comment type="caution">
    <text evidence="1">The sequence shown here is derived from an EMBL/GenBank/DDBJ whole genome shotgun (WGS) entry which is preliminary data.</text>
</comment>
<name>A0ACC2L996_PERAE</name>
<protein>
    <submittedName>
        <fullName evidence="1">Uncharacterized protein</fullName>
    </submittedName>
</protein>
<organism evidence="1 2">
    <name type="scientific">Persea americana</name>
    <name type="common">Avocado</name>
    <dbReference type="NCBI Taxonomy" id="3435"/>
    <lineage>
        <taxon>Eukaryota</taxon>
        <taxon>Viridiplantae</taxon>
        <taxon>Streptophyta</taxon>
        <taxon>Embryophyta</taxon>
        <taxon>Tracheophyta</taxon>
        <taxon>Spermatophyta</taxon>
        <taxon>Magnoliopsida</taxon>
        <taxon>Magnoliidae</taxon>
        <taxon>Laurales</taxon>
        <taxon>Lauraceae</taxon>
        <taxon>Persea</taxon>
    </lineage>
</organism>
<reference evidence="1 2" key="1">
    <citation type="journal article" date="2022" name="Hortic Res">
        <title>A haplotype resolved chromosomal level avocado genome allows analysis of novel avocado genes.</title>
        <authorList>
            <person name="Nath O."/>
            <person name="Fletcher S.J."/>
            <person name="Hayward A."/>
            <person name="Shaw L.M."/>
            <person name="Masouleh A.K."/>
            <person name="Furtado A."/>
            <person name="Henry R.J."/>
            <person name="Mitter N."/>
        </authorList>
    </citation>
    <scope>NUCLEOTIDE SEQUENCE [LARGE SCALE GENOMIC DNA]</scope>
    <source>
        <strain evidence="2">cv. Hass</strain>
    </source>
</reference>
<evidence type="ECO:0000313" key="1">
    <source>
        <dbReference type="EMBL" id="KAJ8629718.1"/>
    </source>
</evidence>
<dbReference type="EMBL" id="CM056815">
    <property type="protein sequence ID" value="KAJ8629718.1"/>
    <property type="molecule type" value="Genomic_DNA"/>
</dbReference>
<accession>A0ACC2L996</accession>
<sequence>MAMSVYVVITKSSSWPCLHEKLDYLGQGWPQLNLQQPGVNYAAIEGNDEDRVVVIGGGVDPISVINLMRKEVGPTHIVTVEEVKPTEKQEDEKDFLEKASNISSIPTSVPSSALGNMKQKIVMKVQMNCQKCRTKAMEIAACTHGVISVALEGDNQEKVVVTGDGIDPVNLARDMRKKVGHTSILSVEEVKAKEEKKQEKTEPKIEYYHPCPQPIMYAYENVYDNNPSCSIM</sequence>
<gene>
    <name evidence="1" type="ORF">MRB53_023041</name>
</gene>
<keyword evidence="2" id="KW-1185">Reference proteome</keyword>